<keyword evidence="1" id="KW-1133">Transmembrane helix</keyword>
<name>A0A1J5TGU9_9ZZZZ</name>
<keyword evidence="3" id="KW-0548">Nucleotidyltransferase</keyword>
<organism evidence="3">
    <name type="scientific">mine drainage metagenome</name>
    <dbReference type="NCBI Taxonomy" id="410659"/>
    <lineage>
        <taxon>unclassified sequences</taxon>
        <taxon>metagenomes</taxon>
        <taxon>ecological metagenomes</taxon>
    </lineage>
</organism>
<dbReference type="InterPro" id="IPR036873">
    <property type="entry name" value="Rhodanese-like_dom_sf"/>
</dbReference>
<feature type="transmembrane region" description="Helical" evidence="1">
    <location>
        <begin position="6"/>
        <end position="27"/>
    </location>
</feature>
<keyword evidence="3" id="KW-0808">Transferase</keyword>
<dbReference type="Gene3D" id="3.40.250.10">
    <property type="entry name" value="Rhodanese-like domain"/>
    <property type="match status" value="1"/>
</dbReference>
<dbReference type="Pfam" id="PF00581">
    <property type="entry name" value="Rhodanese"/>
    <property type="match status" value="1"/>
</dbReference>
<dbReference type="PROSITE" id="PS50206">
    <property type="entry name" value="RHODANESE_3"/>
    <property type="match status" value="1"/>
</dbReference>
<dbReference type="PANTHER" id="PTHR43031">
    <property type="entry name" value="FAD-DEPENDENT OXIDOREDUCTASE"/>
    <property type="match status" value="1"/>
</dbReference>
<keyword evidence="1" id="KW-0812">Transmembrane</keyword>
<protein>
    <submittedName>
        <fullName evidence="3">Putative adenylyltransferase/sulfurtransferase MoeZ</fullName>
    </submittedName>
</protein>
<evidence type="ECO:0000313" key="3">
    <source>
        <dbReference type="EMBL" id="OIR19379.1"/>
    </source>
</evidence>
<proteinExistence type="predicted"/>
<dbReference type="PANTHER" id="PTHR43031:SF1">
    <property type="entry name" value="PYRIDINE NUCLEOTIDE-DISULPHIDE OXIDOREDUCTASE"/>
    <property type="match status" value="1"/>
</dbReference>
<gene>
    <name evidence="3" type="primary">moeZ_1</name>
    <name evidence="3" type="ORF">GALL_02590</name>
</gene>
<sequence>MLQFLQNNIWTVLIALFSGAMLFWSFFGNRLRGIREVDHIAATQLINHKNALVLDVREQGEYDAGHIVNSKLIPLGKLLERIGELEKYRERPIVVVCRSGQRSASACALLGKEGFAQAHNLNGGVMAWQKAGQPLEK</sequence>
<keyword evidence="1" id="KW-0472">Membrane</keyword>
<dbReference type="InterPro" id="IPR050229">
    <property type="entry name" value="GlpE_sulfurtransferase"/>
</dbReference>
<dbReference type="CDD" id="cd00158">
    <property type="entry name" value="RHOD"/>
    <property type="match status" value="1"/>
</dbReference>
<dbReference type="SUPFAM" id="SSF52821">
    <property type="entry name" value="Rhodanese/Cell cycle control phosphatase"/>
    <property type="match status" value="1"/>
</dbReference>
<evidence type="ECO:0000259" key="2">
    <source>
        <dbReference type="PROSITE" id="PS50206"/>
    </source>
</evidence>
<feature type="domain" description="Rhodanese" evidence="2">
    <location>
        <begin position="47"/>
        <end position="137"/>
    </location>
</feature>
<dbReference type="InterPro" id="IPR001763">
    <property type="entry name" value="Rhodanese-like_dom"/>
</dbReference>
<dbReference type="GO" id="GO:0016779">
    <property type="term" value="F:nucleotidyltransferase activity"/>
    <property type="evidence" value="ECO:0007669"/>
    <property type="project" value="UniProtKB-KW"/>
</dbReference>
<accession>A0A1J5TGU9</accession>
<dbReference type="SMART" id="SM00450">
    <property type="entry name" value="RHOD"/>
    <property type="match status" value="1"/>
</dbReference>
<dbReference type="EMBL" id="MLJW01000001">
    <property type="protein sequence ID" value="OIR19379.1"/>
    <property type="molecule type" value="Genomic_DNA"/>
</dbReference>
<evidence type="ECO:0000256" key="1">
    <source>
        <dbReference type="SAM" id="Phobius"/>
    </source>
</evidence>
<dbReference type="AlphaFoldDB" id="A0A1J5TGU9"/>
<reference evidence="3" key="1">
    <citation type="submission" date="2016-10" db="EMBL/GenBank/DDBJ databases">
        <title>Sequence of Gallionella enrichment culture.</title>
        <authorList>
            <person name="Poehlein A."/>
            <person name="Muehling M."/>
            <person name="Daniel R."/>
        </authorList>
    </citation>
    <scope>NUCLEOTIDE SEQUENCE</scope>
</reference>
<comment type="caution">
    <text evidence="3">The sequence shown here is derived from an EMBL/GenBank/DDBJ whole genome shotgun (WGS) entry which is preliminary data.</text>
</comment>